<name>A0A0L0UVH1_9BASI</name>
<feature type="compositionally biased region" description="Polar residues" evidence="1">
    <location>
        <begin position="502"/>
        <end position="513"/>
    </location>
</feature>
<sequence length="513" mass="57252">MGYRVGHRWYFWTRSWNLYKQTTFDTKLIHSIDQLLPHSQATESVTQKHPHLESILKATCIFNHAARARQFQLHIRLLMSLNPSQMSTITIAPIDVTGTLGTLVEVMAKRLHLTDSKDASPFFLSNLPAQVAEALIIKLSLYLGMSICKLLGPNNTDSALKILRIHHICRCVIGGSGPSGCNAMIESYMSYWQQLKPGLSLFNTRLQASNTTALSTKRTEYQIQLGTLKQTIAEIWIEIALRVQSDSALQNQITDTISVLLFPTVPDDACLTATVGILRKRFRWLYIPILNMDDGTNLVPTNRLKYLLGSSLRGSSTIFQERITDGAVKFVEEKPWEELEKMDLSGPGFISIDASKCQTLSHIEHVPEPKRLVMSLRRKSKSRRESRAEEEEATADEKEAGGERGFEQQNMGGDWLVAQEQQNVLQTQQAEQARVQQQQQQQISSEIGGEQDSSRIKKRKALGLSPSSIEPSLPSSTTGPTLRSARSTRKKSSAAAPVIPAPTTSASTRAKKR</sequence>
<keyword evidence="3" id="KW-1185">Reference proteome</keyword>
<evidence type="ECO:0000256" key="1">
    <source>
        <dbReference type="SAM" id="MobiDB-lite"/>
    </source>
</evidence>
<feature type="region of interest" description="Disordered" evidence="1">
    <location>
        <begin position="436"/>
        <end position="513"/>
    </location>
</feature>
<feature type="compositionally biased region" description="Basic and acidic residues" evidence="1">
    <location>
        <begin position="395"/>
        <end position="406"/>
    </location>
</feature>
<protein>
    <submittedName>
        <fullName evidence="2">Uncharacterized protein</fullName>
    </submittedName>
</protein>
<evidence type="ECO:0000313" key="3">
    <source>
        <dbReference type="Proteomes" id="UP000054564"/>
    </source>
</evidence>
<dbReference type="AlphaFoldDB" id="A0A0L0UVH1"/>
<reference evidence="3" key="1">
    <citation type="submission" date="2014-03" db="EMBL/GenBank/DDBJ databases">
        <title>The Genome Sequence of Puccinia striiformis f. sp. tritici PST-78.</title>
        <authorList>
            <consortium name="The Broad Institute Genome Sequencing Platform"/>
            <person name="Cuomo C."/>
            <person name="Hulbert S."/>
            <person name="Chen X."/>
            <person name="Walker B."/>
            <person name="Young S.K."/>
            <person name="Zeng Q."/>
            <person name="Gargeya S."/>
            <person name="Fitzgerald M."/>
            <person name="Haas B."/>
            <person name="Abouelleil A."/>
            <person name="Alvarado L."/>
            <person name="Arachchi H.M."/>
            <person name="Berlin A.M."/>
            <person name="Chapman S.B."/>
            <person name="Goldberg J."/>
            <person name="Griggs A."/>
            <person name="Gujja S."/>
            <person name="Hansen M."/>
            <person name="Howarth C."/>
            <person name="Imamovic A."/>
            <person name="Larimer J."/>
            <person name="McCowan C."/>
            <person name="Montmayeur A."/>
            <person name="Murphy C."/>
            <person name="Neiman D."/>
            <person name="Pearson M."/>
            <person name="Priest M."/>
            <person name="Roberts A."/>
            <person name="Saif S."/>
            <person name="Shea T."/>
            <person name="Sisk P."/>
            <person name="Sykes S."/>
            <person name="Wortman J."/>
            <person name="Nusbaum C."/>
            <person name="Birren B."/>
        </authorList>
    </citation>
    <scope>NUCLEOTIDE SEQUENCE [LARGE SCALE GENOMIC DNA]</scope>
    <source>
        <strain evidence="3">race PST-78</strain>
    </source>
</reference>
<comment type="caution">
    <text evidence="2">The sequence shown here is derived from an EMBL/GenBank/DDBJ whole genome shotgun (WGS) entry which is preliminary data.</text>
</comment>
<accession>A0A0L0UVH1</accession>
<organism evidence="2 3">
    <name type="scientific">Puccinia striiformis f. sp. tritici PST-78</name>
    <dbReference type="NCBI Taxonomy" id="1165861"/>
    <lineage>
        <taxon>Eukaryota</taxon>
        <taxon>Fungi</taxon>
        <taxon>Dikarya</taxon>
        <taxon>Basidiomycota</taxon>
        <taxon>Pucciniomycotina</taxon>
        <taxon>Pucciniomycetes</taxon>
        <taxon>Pucciniales</taxon>
        <taxon>Pucciniaceae</taxon>
        <taxon>Puccinia</taxon>
    </lineage>
</organism>
<feature type="region of interest" description="Disordered" evidence="1">
    <location>
        <begin position="374"/>
        <end position="408"/>
    </location>
</feature>
<feature type="compositionally biased region" description="Low complexity" evidence="1">
    <location>
        <begin position="462"/>
        <end position="476"/>
    </location>
</feature>
<evidence type="ECO:0000313" key="2">
    <source>
        <dbReference type="EMBL" id="KNE90759.1"/>
    </source>
</evidence>
<dbReference type="EMBL" id="AJIL01000238">
    <property type="protein sequence ID" value="KNE90759.1"/>
    <property type="molecule type" value="Genomic_DNA"/>
</dbReference>
<dbReference type="STRING" id="1165861.A0A0L0UVH1"/>
<gene>
    <name evidence="2" type="ORF">PSTG_15801</name>
</gene>
<dbReference type="Proteomes" id="UP000054564">
    <property type="component" value="Unassembled WGS sequence"/>
</dbReference>
<proteinExistence type="predicted"/>